<accession>A0A8S5TQ75</accession>
<name>A0A8S5TQ75_9CAUD</name>
<organism evidence="1">
    <name type="scientific">Myoviridae sp. ctCXW4</name>
    <dbReference type="NCBI Taxonomy" id="2827669"/>
    <lineage>
        <taxon>Viruses</taxon>
        <taxon>Duplodnaviria</taxon>
        <taxon>Heunggongvirae</taxon>
        <taxon>Uroviricota</taxon>
        <taxon>Caudoviricetes</taxon>
    </lineage>
</organism>
<reference evidence="1" key="1">
    <citation type="journal article" date="2021" name="Proc. Natl. Acad. Sci. U.S.A.">
        <title>A Catalog of Tens of Thousands of Viruses from Human Metagenomes Reveals Hidden Associations with Chronic Diseases.</title>
        <authorList>
            <person name="Tisza M.J."/>
            <person name="Buck C.B."/>
        </authorList>
    </citation>
    <scope>NUCLEOTIDE SEQUENCE</scope>
    <source>
        <strain evidence="1">CtCXW4</strain>
    </source>
</reference>
<dbReference type="EMBL" id="BK032876">
    <property type="protein sequence ID" value="DAF65259.1"/>
    <property type="molecule type" value="Genomic_DNA"/>
</dbReference>
<protein>
    <submittedName>
        <fullName evidence="1">Uncharacterized protein</fullName>
    </submittedName>
</protein>
<sequence length="111" mass="13235">MESECLTCKKHYSQGGDCWEHKRNCLYYDKEPRGKMMRTTFSFEMKSDAENTLIKQGEKLIIDNPGKEIEITIIQINWVDMENMVCNVTGKYHENEEPMHEKIKKFRVVRK</sequence>
<evidence type="ECO:0000313" key="1">
    <source>
        <dbReference type="EMBL" id="DAF65259.1"/>
    </source>
</evidence>
<proteinExistence type="predicted"/>